<proteinExistence type="predicted"/>
<dbReference type="GO" id="GO:0016020">
    <property type="term" value="C:membrane"/>
    <property type="evidence" value="ECO:0007669"/>
    <property type="project" value="InterPro"/>
</dbReference>
<evidence type="ECO:0000256" key="5">
    <source>
        <dbReference type="SAM" id="Phobius"/>
    </source>
</evidence>
<feature type="transmembrane region" description="Helical" evidence="5">
    <location>
        <begin position="338"/>
        <end position="357"/>
    </location>
</feature>
<evidence type="ECO:0000256" key="4">
    <source>
        <dbReference type="ARBA" id="ARBA00023136"/>
    </source>
</evidence>
<feature type="transmembrane region" description="Helical" evidence="5">
    <location>
        <begin position="56"/>
        <end position="73"/>
    </location>
</feature>
<name>A0A538SAR1_UNCEI</name>
<dbReference type="EMBL" id="VBOT01000141">
    <property type="protein sequence ID" value="TMQ48459.1"/>
    <property type="molecule type" value="Genomic_DNA"/>
</dbReference>
<dbReference type="GO" id="GO:0061513">
    <property type="term" value="F:glucose 6-phosphate:phosphate antiporter activity"/>
    <property type="evidence" value="ECO:0007669"/>
    <property type="project" value="TreeGrafter"/>
</dbReference>
<comment type="subcellular location">
    <subcellularLocation>
        <location evidence="1">Endomembrane system</location>
        <topology evidence="1">Multi-pass membrane protein</topology>
    </subcellularLocation>
</comment>
<organism evidence="7 8">
    <name type="scientific">Eiseniibacteriota bacterium</name>
    <dbReference type="NCBI Taxonomy" id="2212470"/>
    <lineage>
        <taxon>Bacteria</taxon>
        <taxon>Candidatus Eiseniibacteriota</taxon>
    </lineage>
</organism>
<feature type="transmembrane region" description="Helical" evidence="5">
    <location>
        <begin position="280"/>
        <end position="302"/>
    </location>
</feature>
<gene>
    <name evidence="7" type="ORF">E6K73_11955</name>
</gene>
<dbReference type="SUPFAM" id="SSF103473">
    <property type="entry name" value="MFS general substrate transporter"/>
    <property type="match status" value="1"/>
</dbReference>
<dbReference type="AlphaFoldDB" id="A0A538SAR1"/>
<dbReference type="PANTHER" id="PTHR43826:SF3">
    <property type="entry name" value="GLUCOSE-6-PHOSPHATE EXCHANGER SLC37A4"/>
    <property type="match status" value="1"/>
</dbReference>
<comment type="caution">
    <text evidence="7">The sequence shown here is derived from an EMBL/GenBank/DDBJ whole genome shotgun (WGS) entry which is preliminary data.</text>
</comment>
<reference evidence="7 8" key="1">
    <citation type="journal article" date="2019" name="Nat. Microbiol.">
        <title>Mediterranean grassland soil C-N compound turnover is dependent on rainfall and depth, and is mediated by genomically divergent microorganisms.</title>
        <authorList>
            <person name="Diamond S."/>
            <person name="Andeer P.F."/>
            <person name="Li Z."/>
            <person name="Crits-Christoph A."/>
            <person name="Burstein D."/>
            <person name="Anantharaman K."/>
            <person name="Lane K.R."/>
            <person name="Thomas B.C."/>
            <person name="Pan C."/>
            <person name="Northen T.R."/>
            <person name="Banfield J.F."/>
        </authorList>
    </citation>
    <scope>NUCLEOTIDE SEQUENCE [LARGE SCALE GENOMIC DNA]</scope>
    <source>
        <strain evidence="7">WS_3</strain>
    </source>
</reference>
<feature type="transmembrane region" description="Helical" evidence="5">
    <location>
        <begin position="401"/>
        <end position="423"/>
    </location>
</feature>
<dbReference type="Proteomes" id="UP000320184">
    <property type="component" value="Unassembled WGS sequence"/>
</dbReference>
<dbReference type="InterPro" id="IPR020846">
    <property type="entry name" value="MFS_dom"/>
</dbReference>
<feature type="transmembrane region" description="Helical" evidence="5">
    <location>
        <begin position="85"/>
        <end position="108"/>
    </location>
</feature>
<keyword evidence="4 5" id="KW-0472">Membrane</keyword>
<feature type="transmembrane region" description="Helical" evidence="5">
    <location>
        <begin position="185"/>
        <end position="203"/>
    </location>
</feature>
<dbReference type="Pfam" id="PF07690">
    <property type="entry name" value="MFS_1"/>
    <property type="match status" value="1"/>
</dbReference>
<evidence type="ECO:0000256" key="2">
    <source>
        <dbReference type="ARBA" id="ARBA00022692"/>
    </source>
</evidence>
<protein>
    <submittedName>
        <fullName evidence="7">MFS transporter</fullName>
    </submittedName>
</protein>
<keyword evidence="3 5" id="KW-1133">Transmembrane helix</keyword>
<dbReference type="InterPro" id="IPR051337">
    <property type="entry name" value="OPA_Antiporter"/>
</dbReference>
<evidence type="ECO:0000256" key="1">
    <source>
        <dbReference type="ARBA" id="ARBA00004127"/>
    </source>
</evidence>
<feature type="transmembrane region" description="Helical" evidence="5">
    <location>
        <begin position="20"/>
        <end position="36"/>
    </location>
</feature>
<dbReference type="InterPro" id="IPR000849">
    <property type="entry name" value="Sugar_P_transporter"/>
</dbReference>
<dbReference type="Gene3D" id="1.20.1250.20">
    <property type="entry name" value="MFS general substrate transporter like domains"/>
    <property type="match status" value="2"/>
</dbReference>
<keyword evidence="2 5" id="KW-0812">Transmembrane</keyword>
<evidence type="ECO:0000313" key="7">
    <source>
        <dbReference type="EMBL" id="TMQ48459.1"/>
    </source>
</evidence>
<dbReference type="InterPro" id="IPR036259">
    <property type="entry name" value="MFS_trans_sf"/>
</dbReference>
<feature type="transmembrane region" description="Helical" evidence="5">
    <location>
        <begin position="151"/>
        <end position="179"/>
    </location>
</feature>
<feature type="transmembrane region" description="Helical" evidence="5">
    <location>
        <begin position="314"/>
        <end position="332"/>
    </location>
</feature>
<sequence>MLLRPQHAPEFRARRTQNWLVLGLTYAAMYMARYNFGFANKSLSDAYGWSKTQVGAIISAATLLYGISALFNGPLADRFGGRRAMILGASGACFFNLAFGLGAYLGFLGTGGLLLGYLASVWTLNMYFQSYSALALIKVNSGWFHVSERGVFSAIFGSMIQSGRAAVFALMTTSLVVALPWQWKFFLPAIVVGVMALLTVAVVRDTPRLAGLPDFDPEDATSGDTEKVTLGYVARRVFTNPVTLTIAASEFCTGLVRKGFEEWFPRYMEEAQHLPLDHPVFRTGAMAVVLAGIAGAFVAGMLSDYGFGARRPPVAFFGYAIQIVCLAVIWRAPSLGAVIVAFTLNSLAISMVHSMLSGTASMDFGGQRAAATAAGMFDGMQYVGGSLVGVGMGFLLDRFGWGSWAPSMIGFSAIGAVLMLALWNARPRRTAAAH</sequence>
<evidence type="ECO:0000313" key="8">
    <source>
        <dbReference type="Proteomes" id="UP000320184"/>
    </source>
</evidence>
<feature type="transmembrane region" description="Helical" evidence="5">
    <location>
        <begin position="369"/>
        <end position="395"/>
    </location>
</feature>
<dbReference type="GO" id="GO:0035435">
    <property type="term" value="P:phosphate ion transmembrane transport"/>
    <property type="evidence" value="ECO:0007669"/>
    <property type="project" value="TreeGrafter"/>
</dbReference>
<dbReference type="PROSITE" id="PS50850">
    <property type="entry name" value="MFS"/>
    <property type="match status" value="1"/>
</dbReference>
<dbReference type="PIRSF" id="PIRSF002808">
    <property type="entry name" value="Hexose_phosphate_transp"/>
    <property type="match status" value="1"/>
</dbReference>
<dbReference type="InterPro" id="IPR011701">
    <property type="entry name" value="MFS"/>
</dbReference>
<evidence type="ECO:0000259" key="6">
    <source>
        <dbReference type="PROSITE" id="PS50850"/>
    </source>
</evidence>
<accession>A0A538SAR1</accession>
<evidence type="ECO:0000256" key="3">
    <source>
        <dbReference type="ARBA" id="ARBA00022989"/>
    </source>
</evidence>
<dbReference type="GO" id="GO:0012505">
    <property type="term" value="C:endomembrane system"/>
    <property type="evidence" value="ECO:0007669"/>
    <property type="project" value="UniProtKB-SubCell"/>
</dbReference>
<feature type="domain" description="Major facilitator superfamily (MFS) profile" evidence="6">
    <location>
        <begin position="1"/>
        <end position="430"/>
    </location>
</feature>
<dbReference type="PANTHER" id="PTHR43826">
    <property type="entry name" value="GLUCOSE-6-PHOSPHATE EXCHANGER SLC37A4"/>
    <property type="match status" value="1"/>
</dbReference>